<dbReference type="Proteomes" id="UP001527882">
    <property type="component" value="Unassembled WGS sequence"/>
</dbReference>
<evidence type="ECO:0000256" key="1">
    <source>
        <dbReference type="SAM" id="MobiDB-lite"/>
    </source>
</evidence>
<evidence type="ECO:0000313" key="2">
    <source>
        <dbReference type="EMBL" id="MCZ8512273.1"/>
    </source>
</evidence>
<accession>A0ABT4Q5X1</accession>
<sequence>MDRERMEQELAETLENGEMRSEQAGEAARRKLPARTVIRIQAQADPVAVETKQYRQMAKEVDERYSRYDDQA</sequence>
<reference evidence="2 3" key="1">
    <citation type="submission" date="2022-12" db="EMBL/GenBank/DDBJ databases">
        <title>Draft genome sequence of Paenibacillus sp. dW9.</title>
        <authorList>
            <person name="Choi E.-W."/>
            <person name="Kim D.-U."/>
        </authorList>
    </citation>
    <scope>NUCLEOTIDE SEQUENCE [LARGE SCALE GENOMIC DNA]</scope>
    <source>
        <strain evidence="3">dW9</strain>
    </source>
</reference>
<protein>
    <submittedName>
        <fullName evidence="2">Uncharacterized protein</fullName>
    </submittedName>
</protein>
<name>A0ABT4Q5X1_9BACL</name>
<dbReference type="RefSeq" id="WP_269880690.1">
    <property type="nucleotide sequence ID" value="NZ_JAQAGZ010000004.1"/>
</dbReference>
<evidence type="ECO:0000313" key="3">
    <source>
        <dbReference type="Proteomes" id="UP001527882"/>
    </source>
</evidence>
<feature type="compositionally biased region" description="Basic and acidic residues" evidence="1">
    <location>
        <begin position="17"/>
        <end position="29"/>
    </location>
</feature>
<comment type="caution">
    <text evidence="2">The sequence shown here is derived from an EMBL/GenBank/DDBJ whole genome shotgun (WGS) entry which is preliminary data.</text>
</comment>
<organism evidence="2 3">
    <name type="scientific">Paenibacillus gyeongsangnamensis</name>
    <dbReference type="NCBI Taxonomy" id="3388067"/>
    <lineage>
        <taxon>Bacteria</taxon>
        <taxon>Bacillati</taxon>
        <taxon>Bacillota</taxon>
        <taxon>Bacilli</taxon>
        <taxon>Bacillales</taxon>
        <taxon>Paenibacillaceae</taxon>
        <taxon>Paenibacillus</taxon>
    </lineage>
</organism>
<gene>
    <name evidence="2" type="ORF">O9H85_07495</name>
</gene>
<feature type="region of interest" description="Disordered" evidence="1">
    <location>
        <begin position="1"/>
        <end position="31"/>
    </location>
</feature>
<dbReference type="EMBL" id="JAQAGZ010000004">
    <property type="protein sequence ID" value="MCZ8512273.1"/>
    <property type="molecule type" value="Genomic_DNA"/>
</dbReference>
<keyword evidence="3" id="KW-1185">Reference proteome</keyword>
<proteinExistence type="predicted"/>